<reference evidence="2 3" key="1">
    <citation type="journal article" date="2018" name="Front. Plant Sci.">
        <title>Red Clover (Trifolium pratense) and Zigzag Clover (T. medium) - A Picture of Genomic Similarities and Differences.</title>
        <authorList>
            <person name="Dluhosova J."/>
            <person name="Istvanek J."/>
            <person name="Nedelnik J."/>
            <person name="Repkova J."/>
        </authorList>
    </citation>
    <scope>NUCLEOTIDE SEQUENCE [LARGE SCALE GENOMIC DNA]</scope>
    <source>
        <strain evidence="3">cv. 10/8</strain>
        <tissue evidence="2">Leaf</tissue>
    </source>
</reference>
<sequence>MNFHQLLSEPQIQGVGGGVELVDQQAMDFDPPVPHVPPPGGGVDEVG</sequence>
<keyword evidence="3" id="KW-1185">Reference proteome</keyword>
<name>A0A392RI54_9FABA</name>
<dbReference type="Proteomes" id="UP000265520">
    <property type="component" value="Unassembled WGS sequence"/>
</dbReference>
<organism evidence="2 3">
    <name type="scientific">Trifolium medium</name>
    <dbReference type="NCBI Taxonomy" id="97028"/>
    <lineage>
        <taxon>Eukaryota</taxon>
        <taxon>Viridiplantae</taxon>
        <taxon>Streptophyta</taxon>
        <taxon>Embryophyta</taxon>
        <taxon>Tracheophyta</taxon>
        <taxon>Spermatophyta</taxon>
        <taxon>Magnoliopsida</taxon>
        <taxon>eudicotyledons</taxon>
        <taxon>Gunneridae</taxon>
        <taxon>Pentapetalae</taxon>
        <taxon>rosids</taxon>
        <taxon>fabids</taxon>
        <taxon>Fabales</taxon>
        <taxon>Fabaceae</taxon>
        <taxon>Papilionoideae</taxon>
        <taxon>50 kb inversion clade</taxon>
        <taxon>NPAAA clade</taxon>
        <taxon>Hologalegina</taxon>
        <taxon>IRL clade</taxon>
        <taxon>Trifolieae</taxon>
        <taxon>Trifolium</taxon>
    </lineage>
</organism>
<proteinExistence type="predicted"/>
<feature type="region of interest" description="Disordered" evidence="1">
    <location>
        <begin position="28"/>
        <end position="47"/>
    </location>
</feature>
<protein>
    <submittedName>
        <fullName evidence="2">Uncharacterized protein</fullName>
    </submittedName>
</protein>
<feature type="compositionally biased region" description="Pro residues" evidence="1">
    <location>
        <begin position="31"/>
        <end position="40"/>
    </location>
</feature>
<accession>A0A392RI54</accession>
<comment type="caution">
    <text evidence="2">The sequence shown here is derived from an EMBL/GenBank/DDBJ whole genome shotgun (WGS) entry which is preliminary data.</text>
</comment>
<evidence type="ECO:0000256" key="1">
    <source>
        <dbReference type="SAM" id="MobiDB-lite"/>
    </source>
</evidence>
<evidence type="ECO:0000313" key="2">
    <source>
        <dbReference type="EMBL" id="MCI35496.1"/>
    </source>
</evidence>
<dbReference type="EMBL" id="LXQA010223965">
    <property type="protein sequence ID" value="MCI35496.1"/>
    <property type="molecule type" value="Genomic_DNA"/>
</dbReference>
<evidence type="ECO:0000313" key="3">
    <source>
        <dbReference type="Proteomes" id="UP000265520"/>
    </source>
</evidence>
<feature type="non-terminal residue" evidence="2">
    <location>
        <position position="47"/>
    </location>
</feature>
<dbReference type="AlphaFoldDB" id="A0A392RI54"/>